<dbReference type="InterPro" id="IPR046956">
    <property type="entry name" value="RLP23-like"/>
</dbReference>
<sequence>MSCYLPLGTMLWVLCVLQLMFYMAFGCVVEERIALMRIRSSLVGANSSKVPESWGRTLQGLTKLRYLDLSGNCLIGNNMLDSLGKLASLEVIDIDSCRMSGSLQSSDFINLKNLRELRIGSNQFNGSIPASLFELPRLEYLDLSGNLLQHIPITSPSNLPLLLREIHLEFNQLSGSIPASLFGLPRLEYLDLSWNHLQGHMPISSSSNLSPSLKIIKLPRNNLNGLFDFFWLRNCTMLKKVDLSGNADWQLM</sequence>
<dbReference type="Gene3D" id="3.80.10.10">
    <property type="entry name" value="Ribonuclease Inhibitor"/>
    <property type="match status" value="1"/>
</dbReference>
<dbReference type="AlphaFoldDB" id="A0A1E5W9M6"/>
<evidence type="ECO:0000256" key="4">
    <source>
        <dbReference type="ARBA" id="ARBA00022614"/>
    </source>
</evidence>
<dbReference type="PROSITE" id="PS51450">
    <property type="entry name" value="LRR"/>
    <property type="match status" value="1"/>
</dbReference>
<evidence type="ECO:0000256" key="6">
    <source>
        <dbReference type="ARBA" id="ARBA00022729"/>
    </source>
</evidence>
<evidence type="ECO:0000256" key="3">
    <source>
        <dbReference type="ARBA" id="ARBA00022475"/>
    </source>
</evidence>
<accession>A0A1E5W9M6</accession>
<dbReference type="InterPro" id="IPR032675">
    <property type="entry name" value="LRR_dom_sf"/>
</dbReference>
<dbReference type="PRINTS" id="PR00019">
    <property type="entry name" value="LEURICHRPT"/>
</dbReference>
<dbReference type="Pfam" id="PF00560">
    <property type="entry name" value="LRR_1"/>
    <property type="match status" value="2"/>
</dbReference>
<evidence type="ECO:0000256" key="7">
    <source>
        <dbReference type="ARBA" id="ARBA00022737"/>
    </source>
</evidence>
<evidence type="ECO:0000256" key="9">
    <source>
        <dbReference type="ARBA" id="ARBA00023136"/>
    </source>
</evidence>
<evidence type="ECO:0000256" key="11">
    <source>
        <dbReference type="SAM" id="Phobius"/>
    </source>
</evidence>
<evidence type="ECO:0000256" key="10">
    <source>
        <dbReference type="ARBA" id="ARBA00023180"/>
    </source>
</evidence>
<keyword evidence="9 11" id="KW-0472">Membrane</keyword>
<comment type="similarity">
    <text evidence="2">Belongs to the RLP family.</text>
</comment>
<protein>
    <submittedName>
        <fullName evidence="12">Uncharacterized protein</fullName>
    </submittedName>
</protein>
<evidence type="ECO:0000313" key="12">
    <source>
        <dbReference type="EMBL" id="OEL34055.1"/>
    </source>
</evidence>
<comment type="subcellular location">
    <subcellularLocation>
        <location evidence="1">Cell membrane</location>
        <topology evidence="1">Single-pass type I membrane protein</topology>
    </subcellularLocation>
</comment>
<keyword evidence="5 11" id="KW-0812">Transmembrane</keyword>
<keyword evidence="3" id="KW-1003">Cell membrane</keyword>
<evidence type="ECO:0000256" key="5">
    <source>
        <dbReference type="ARBA" id="ARBA00022692"/>
    </source>
</evidence>
<keyword evidence="7" id="KW-0677">Repeat</keyword>
<evidence type="ECO:0000256" key="2">
    <source>
        <dbReference type="ARBA" id="ARBA00009592"/>
    </source>
</evidence>
<keyword evidence="10" id="KW-0325">Glycoprotein</keyword>
<dbReference type="SUPFAM" id="SSF52058">
    <property type="entry name" value="L domain-like"/>
    <property type="match status" value="1"/>
</dbReference>
<keyword evidence="6" id="KW-0732">Signal</keyword>
<dbReference type="EMBL" id="LWDX02016607">
    <property type="protein sequence ID" value="OEL34055.1"/>
    <property type="molecule type" value="Genomic_DNA"/>
</dbReference>
<dbReference type="Proteomes" id="UP000095767">
    <property type="component" value="Unassembled WGS sequence"/>
</dbReference>
<dbReference type="GO" id="GO:0005886">
    <property type="term" value="C:plasma membrane"/>
    <property type="evidence" value="ECO:0007669"/>
    <property type="project" value="UniProtKB-SubCell"/>
</dbReference>
<evidence type="ECO:0000313" key="13">
    <source>
        <dbReference type="Proteomes" id="UP000095767"/>
    </source>
</evidence>
<feature type="transmembrane region" description="Helical" evidence="11">
    <location>
        <begin position="6"/>
        <end position="29"/>
    </location>
</feature>
<reference evidence="12 13" key="1">
    <citation type="submission" date="2016-09" db="EMBL/GenBank/DDBJ databases">
        <title>The draft genome of Dichanthelium oligosanthes: A C3 panicoid grass species.</title>
        <authorList>
            <person name="Studer A.J."/>
            <person name="Schnable J.C."/>
            <person name="Brutnell T.P."/>
        </authorList>
    </citation>
    <scope>NUCLEOTIDE SEQUENCE [LARGE SCALE GENOMIC DNA]</scope>
    <source>
        <strain evidence="13">cv. Kellogg 1175</strain>
        <tissue evidence="12">Leaf</tissue>
    </source>
</reference>
<organism evidence="12 13">
    <name type="scientific">Dichanthelium oligosanthes</name>
    <dbReference type="NCBI Taxonomy" id="888268"/>
    <lineage>
        <taxon>Eukaryota</taxon>
        <taxon>Viridiplantae</taxon>
        <taxon>Streptophyta</taxon>
        <taxon>Embryophyta</taxon>
        <taxon>Tracheophyta</taxon>
        <taxon>Spermatophyta</taxon>
        <taxon>Magnoliopsida</taxon>
        <taxon>Liliopsida</taxon>
        <taxon>Poales</taxon>
        <taxon>Poaceae</taxon>
        <taxon>PACMAD clade</taxon>
        <taxon>Panicoideae</taxon>
        <taxon>Panicodae</taxon>
        <taxon>Paniceae</taxon>
        <taxon>Dichantheliinae</taxon>
        <taxon>Dichanthelium</taxon>
    </lineage>
</organism>
<dbReference type="Pfam" id="PF13516">
    <property type="entry name" value="LRR_6"/>
    <property type="match status" value="1"/>
</dbReference>
<dbReference type="SMART" id="SM00369">
    <property type="entry name" value="LRR_TYP"/>
    <property type="match status" value="4"/>
</dbReference>
<dbReference type="InterPro" id="IPR001611">
    <property type="entry name" value="Leu-rich_rpt"/>
</dbReference>
<evidence type="ECO:0000256" key="8">
    <source>
        <dbReference type="ARBA" id="ARBA00022989"/>
    </source>
</evidence>
<dbReference type="STRING" id="888268.A0A1E5W9M6"/>
<dbReference type="PANTHER" id="PTHR48063">
    <property type="entry name" value="LRR RECEPTOR-LIKE KINASE"/>
    <property type="match status" value="1"/>
</dbReference>
<keyword evidence="4" id="KW-0433">Leucine-rich repeat</keyword>
<proteinExistence type="inferred from homology"/>
<keyword evidence="13" id="KW-1185">Reference proteome</keyword>
<name>A0A1E5W9M6_9POAL</name>
<keyword evidence="8 11" id="KW-1133">Transmembrane helix</keyword>
<gene>
    <name evidence="12" type="ORF">BAE44_0004927</name>
</gene>
<comment type="caution">
    <text evidence="12">The sequence shown here is derived from an EMBL/GenBank/DDBJ whole genome shotgun (WGS) entry which is preliminary data.</text>
</comment>
<evidence type="ECO:0000256" key="1">
    <source>
        <dbReference type="ARBA" id="ARBA00004251"/>
    </source>
</evidence>
<dbReference type="OrthoDB" id="695541at2759"/>
<dbReference type="Pfam" id="PF13855">
    <property type="entry name" value="LRR_8"/>
    <property type="match status" value="1"/>
</dbReference>
<dbReference type="InterPro" id="IPR003591">
    <property type="entry name" value="Leu-rich_rpt_typical-subtyp"/>
</dbReference>
<dbReference type="PANTHER" id="PTHR48063:SF112">
    <property type="entry name" value="RECEPTOR LIKE PROTEIN 30-LIKE"/>
    <property type="match status" value="1"/>
</dbReference>